<feature type="binding site" evidence="13">
    <location>
        <position position="119"/>
    </location>
    <ligand>
        <name>Mg(2+)</name>
        <dbReference type="ChEBI" id="CHEBI:18420"/>
    </ligand>
</feature>
<dbReference type="InterPro" id="IPR036389">
    <property type="entry name" value="RNase_III_sf"/>
</dbReference>
<comment type="catalytic activity">
    <reaction evidence="1 13">
        <text>Endonucleolytic cleavage to 5'-phosphomonoester.</text>
        <dbReference type="EC" id="3.1.26.3"/>
    </reaction>
</comment>
<dbReference type="GO" id="GO:0019843">
    <property type="term" value="F:rRNA binding"/>
    <property type="evidence" value="ECO:0007669"/>
    <property type="project" value="UniProtKB-KW"/>
</dbReference>
<dbReference type="EC" id="3.1.26.3" evidence="13"/>
<comment type="subcellular location">
    <subcellularLocation>
        <location evidence="13">Cytoplasm</location>
    </subcellularLocation>
</comment>
<keyword evidence="3 13" id="KW-0698">rRNA processing</keyword>
<organism evidence="16 17">
    <name type="scientific">Mycoplasma capricolum subsp. capricolum 14232</name>
    <dbReference type="NCBI Taxonomy" id="1188238"/>
    <lineage>
        <taxon>Bacteria</taxon>
        <taxon>Bacillati</taxon>
        <taxon>Mycoplasmatota</taxon>
        <taxon>Mollicutes</taxon>
        <taxon>Mycoplasmataceae</taxon>
        <taxon>Mycoplasma</taxon>
    </lineage>
</organism>
<protein>
    <recommendedName>
        <fullName evidence="13">Ribonuclease 3</fullName>
        <ecNumber evidence="13">3.1.26.3</ecNumber>
    </recommendedName>
    <alternativeName>
        <fullName evidence="13">Ribonuclease III</fullName>
        <shortName evidence="13">RNase III</shortName>
    </alternativeName>
</protein>
<dbReference type="PROSITE" id="PS00517">
    <property type="entry name" value="RNASE_3_1"/>
    <property type="match status" value="1"/>
</dbReference>
<dbReference type="Gene3D" id="3.30.160.20">
    <property type="match status" value="1"/>
</dbReference>
<feature type="binding site" evidence="13">
    <location>
        <position position="43"/>
    </location>
    <ligand>
        <name>Mg(2+)</name>
        <dbReference type="ChEBI" id="CHEBI:18420"/>
    </ligand>
</feature>
<dbReference type="RefSeq" id="WP_036431888.1">
    <property type="nucleotide sequence ID" value="NZ_JFDO01000017.1"/>
</dbReference>
<dbReference type="CDD" id="cd10845">
    <property type="entry name" value="DSRM_RNAse_III_family"/>
    <property type="match status" value="1"/>
</dbReference>
<feature type="domain" description="DRBM" evidence="14">
    <location>
        <begin position="157"/>
        <end position="228"/>
    </location>
</feature>
<evidence type="ECO:0000256" key="2">
    <source>
        <dbReference type="ARBA" id="ARBA00010183"/>
    </source>
</evidence>
<dbReference type="Pfam" id="PF00035">
    <property type="entry name" value="dsrm"/>
    <property type="match status" value="1"/>
</dbReference>
<evidence type="ECO:0000256" key="12">
    <source>
        <dbReference type="ARBA" id="ARBA00049596"/>
    </source>
</evidence>
<dbReference type="InterPro" id="IPR000999">
    <property type="entry name" value="RNase_III_dom"/>
</dbReference>
<feature type="domain" description="RNase III" evidence="15">
    <location>
        <begin position="3"/>
        <end position="130"/>
    </location>
</feature>
<dbReference type="SMART" id="SM00358">
    <property type="entry name" value="DSRM"/>
    <property type="match status" value="1"/>
</dbReference>
<keyword evidence="11 13" id="KW-0694">RNA-binding</keyword>
<dbReference type="GO" id="GO:0046872">
    <property type="term" value="F:metal ion binding"/>
    <property type="evidence" value="ECO:0007669"/>
    <property type="project" value="UniProtKB-KW"/>
</dbReference>
<keyword evidence="13" id="KW-0963">Cytoplasm</keyword>
<dbReference type="Gene3D" id="1.10.1520.10">
    <property type="entry name" value="Ribonuclease III domain"/>
    <property type="match status" value="1"/>
</dbReference>
<dbReference type="PANTHER" id="PTHR14950:SF37">
    <property type="entry name" value="ENDORIBONUCLEASE DICER"/>
    <property type="match status" value="1"/>
</dbReference>
<dbReference type="InterPro" id="IPR011907">
    <property type="entry name" value="RNase_III"/>
</dbReference>
<dbReference type="GO" id="GO:0004525">
    <property type="term" value="F:ribonuclease III activity"/>
    <property type="evidence" value="ECO:0007669"/>
    <property type="project" value="UniProtKB-UniRule"/>
</dbReference>
<evidence type="ECO:0000256" key="8">
    <source>
        <dbReference type="ARBA" id="ARBA00022759"/>
    </source>
</evidence>
<dbReference type="SUPFAM" id="SSF54768">
    <property type="entry name" value="dsRNA-binding domain-like"/>
    <property type="match status" value="1"/>
</dbReference>
<comment type="similarity">
    <text evidence="2">Belongs to the ribonuclease III family.</text>
</comment>
<evidence type="ECO:0000259" key="14">
    <source>
        <dbReference type="PROSITE" id="PS50137"/>
    </source>
</evidence>
<dbReference type="HAMAP" id="MF_00104">
    <property type="entry name" value="RNase_III"/>
    <property type="match status" value="1"/>
</dbReference>
<dbReference type="FunFam" id="1.10.1520.10:FF:000001">
    <property type="entry name" value="Ribonuclease 3"/>
    <property type="match status" value="1"/>
</dbReference>
<evidence type="ECO:0000256" key="11">
    <source>
        <dbReference type="ARBA" id="ARBA00022884"/>
    </source>
</evidence>
<dbReference type="GO" id="GO:0008033">
    <property type="term" value="P:tRNA processing"/>
    <property type="evidence" value="ECO:0007669"/>
    <property type="project" value="UniProtKB-KW"/>
</dbReference>
<gene>
    <name evidence="13 16" type="primary">rnc</name>
    <name evidence="16" type="ORF">MCAPa_4740</name>
</gene>
<evidence type="ECO:0000256" key="7">
    <source>
        <dbReference type="ARBA" id="ARBA00022723"/>
    </source>
</evidence>
<dbReference type="PROSITE" id="PS50142">
    <property type="entry name" value="RNASE_3_2"/>
    <property type="match status" value="1"/>
</dbReference>
<evidence type="ECO:0000313" key="16">
    <source>
        <dbReference type="EMBL" id="KEZ18985.1"/>
    </source>
</evidence>
<keyword evidence="13" id="KW-0699">rRNA-binding</keyword>
<keyword evidence="8 13" id="KW-0255">Endonuclease</keyword>
<keyword evidence="9 13" id="KW-0378">Hydrolase</keyword>
<dbReference type="GO" id="GO:0006364">
    <property type="term" value="P:rRNA processing"/>
    <property type="evidence" value="ECO:0007669"/>
    <property type="project" value="UniProtKB-UniRule"/>
</dbReference>
<dbReference type="AlphaFoldDB" id="A0A084ELZ3"/>
<keyword evidence="10 13" id="KW-0460">Magnesium</keyword>
<comment type="cofactor">
    <cofactor evidence="13">
        <name>Mg(2+)</name>
        <dbReference type="ChEBI" id="CHEBI:18420"/>
    </cofactor>
</comment>
<keyword evidence="7 13" id="KW-0479">Metal-binding</keyword>
<evidence type="ECO:0000256" key="10">
    <source>
        <dbReference type="ARBA" id="ARBA00022842"/>
    </source>
</evidence>
<dbReference type="PANTHER" id="PTHR14950">
    <property type="entry name" value="DICER-RELATED"/>
    <property type="match status" value="1"/>
</dbReference>
<keyword evidence="5 13" id="KW-0819">tRNA processing</keyword>
<dbReference type="Pfam" id="PF14622">
    <property type="entry name" value="Ribonucleas_3_3"/>
    <property type="match status" value="1"/>
</dbReference>
<evidence type="ECO:0000256" key="9">
    <source>
        <dbReference type="ARBA" id="ARBA00022801"/>
    </source>
</evidence>
<keyword evidence="4 13" id="KW-0507">mRNA processing</keyword>
<dbReference type="CDD" id="cd00593">
    <property type="entry name" value="RIBOc"/>
    <property type="match status" value="1"/>
</dbReference>
<sequence length="232" mass="27012">MNIKNFFEKYNIKINDQQIYKEALTHNSYANERKLKYSYQRLEFLGDAILQMYVSKFLFFHYSKLGEGELTRLRSSTVREESLSRIAKDINLGQLIRLGHGELMTKGYEKQSILADIFEALTAAVYIDQNEDGLLIWLEQTLFKYMKDPTFINVTKDFKSELQELLQSEKRSDLKYIIENEEFFVNENKTLYTVSVNLDGQKFGVGKGYSKQEAEQNAASDCLSKLKKPLSN</sequence>
<evidence type="ECO:0000256" key="4">
    <source>
        <dbReference type="ARBA" id="ARBA00022664"/>
    </source>
</evidence>
<proteinExistence type="inferred from homology"/>
<dbReference type="GO" id="GO:0005737">
    <property type="term" value="C:cytoplasm"/>
    <property type="evidence" value="ECO:0007669"/>
    <property type="project" value="UniProtKB-SubCell"/>
</dbReference>
<dbReference type="Proteomes" id="UP000028533">
    <property type="component" value="Unassembled WGS sequence"/>
</dbReference>
<feature type="active site" evidence="13">
    <location>
        <position position="119"/>
    </location>
</feature>
<evidence type="ECO:0000313" key="17">
    <source>
        <dbReference type="Proteomes" id="UP000028533"/>
    </source>
</evidence>
<evidence type="ECO:0000256" key="3">
    <source>
        <dbReference type="ARBA" id="ARBA00022552"/>
    </source>
</evidence>
<comment type="subunit">
    <text evidence="13">Homodimer.</text>
</comment>
<dbReference type="GO" id="GO:0006397">
    <property type="term" value="P:mRNA processing"/>
    <property type="evidence" value="ECO:0007669"/>
    <property type="project" value="UniProtKB-UniRule"/>
</dbReference>
<dbReference type="InterPro" id="IPR014720">
    <property type="entry name" value="dsRBD_dom"/>
</dbReference>
<dbReference type="EMBL" id="JFDO01000017">
    <property type="protein sequence ID" value="KEZ18985.1"/>
    <property type="molecule type" value="Genomic_DNA"/>
</dbReference>
<feature type="active site" evidence="13">
    <location>
        <position position="47"/>
    </location>
</feature>
<evidence type="ECO:0000256" key="5">
    <source>
        <dbReference type="ARBA" id="ARBA00022694"/>
    </source>
</evidence>
<keyword evidence="6 13" id="KW-0540">Nuclease</keyword>
<evidence type="ECO:0000259" key="15">
    <source>
        <dbReference type="PROSITE" id="PS50142"/>
    </source>
</evidence>
<comment type="function">
    <text evidence="12 13">Digests double-stranded RNA. Involved in the processing of primary rRNA transcript to yield the immediate precursors to the large and small rRNAs (23S and 16S). Processes some mRNAs, and tRNAs when they are encoded in the rRNA operon. Processes pre-crRNA and tracrRNA of type II CRISPR loci if present in the organism.</text>
</comment>
<dbReference type="SMART" id="SM00535">
    <property type="entry name" value="RIBOc"/>
    <property type="match status" value="1"/>
</dbReference>
<dbReference type="NCBIfam" id="TIGR02191">
    <property type="entry name" value="RNaseIII"/>
    <property type="match status" value="1"/>
</dbReference>
<accession>A0A084ELZ3</accession>
<dbReference type="PROSITE" id="PS50137">
    <property type="entry name" value="DS_RBD"/>
    <property type="match status" value="1"/>
</dbReference>
<evidence type="ECO:0000256" key="13">
    <source>
        <dbReference type="HAMAP-Rule" id="MF_00104"/>
    </source>
</evidence>
<reference evidence="16 17" key="1">
    <citation type="submission" date="2014-02" db="EMBL/GenBank/DDBJ databases">
        <title>Genome sequence of Mycoplasma capricolum subsp. capricolum strain 14232.</title>
        <authorList>
            <person name="Sirand-Pugnet P."/>
            <person name="Breton M."/>
            <person name="Dordet-Frisoni E."/>
            <person name="Baranowski E."/>
            <person name="Barre A."/>
            <person name="Couture C."/>
            <person name="Dupuy V."/>
            <person name="Gaurivaud P."/>
            <person name="Jacob D."/>
            <person name="Lemaitre C."/>
            <person name="Manso-Silvan L."/>
            <person name="Nikolski M."/>
            <person name="Nouvel L.-X."/>
            <person name="Poumarat F."/>
            <person name="Tardy F."/>
            <person name="Thebault P."/>
            <person name="Theil S."/>
            <person name="Citti C."/>
            <person name="Thiaucourt F."/>
            <person name="Blanchard A."/>
        </authorList>
    </citation>
    <scope>NUCLEOTIDE SEQUENCE [LARGE SCALE GENOMIC DNA]</scope>
    <source>
        <strain evidence="16 17">14232</strain>
    </source>
</reference>
<feature type="binding site" evidence="13">
    <location>
        <position position="116"/>
    </location>
    <ligand>
        <name>Mg(2+)</name>
        <dbReference type="ChEBI" id="CHEBI:18420"/>
    </ligand>
</feature>
<comment type="caution">
    <text evidence="16">The sequence shown here is derived from an EMBL/GenBank/DDBJ whole genome shotgun (WGS) entry which is preliminary data.</text>
</comment>
<evidence type="ECO:0000256" key="6">
    <source>
        <dbReference type="ARBA" id="ARBA00022722"/>
    </source>
</evidence>
<evidence type="ECO:0000256" key="1">
    <source>
        <dbReference type="ARBA" id="ARBA00000109"/>
    </source>
</evidence>
<name>A0A084ELZ3_MYCCA</name>
<dbReference type="SUPFAM" id="SSF69065">
    <property type="entry name" value="RNase III domain-like"/>
    <property type="match status" value="1"/>
</dbReference>